<keyword evidence="2" id="KW-0479">Metal-binding</keyword>
<evidence type="ECO:0000256" key="9">
    <source>
        <dbReference type="SAM" id="MobiDB-lite"/>
    </source>
</evidence>
<proteinExistence type="predicted"/>
<evidence type="ECO:0000256" key="6">
    <source>
        <dbReference type="ARBA" id="ARBA00023125"/>
    </source>
</evidence>
<feature type="region of interest" description="Disordered" evidence="9">
    <location>
        <begin position="454"/>
        <end position="479"/>
    </location>
</feature>
<organism evidence="11 12">
    <name type="scientific">Blomia tropicalis</name>
    <name type="common">Mite</name>
    <dbReference type="NCBI Taxonomy" id="40697"/>
    <lineage>
        <taxon>Eukaryota</taxon>
        <taxon>Metazoa</taxon>
        <taxon>Ecdysozoa</taxon>
        <taxon>Arthropoda</taxon>
        <taxon>Chelicerata</taxon>
        <taxon>Arachnida</taxon>
        <taxon>Acari</taxon>
        <taxon>Acariformes</taxon>
        <taxon>Sarcoptiformes</taxon>
        <taxon>Astigmata</taxon>
        <taxon>Glycyphagoidea</taxon>
        <taxon>Echimyopodidae</taxon>
        <taxon>Blomia</taxon>
    </lineage>
</organism>
<sequence length="512" mass="55583">MTSSTRGKWSAVGSIVSAPVRGYYYPGRVKAIKRPIDGSSGALYSVVFSDPLGSLDEADDHGLILDFTADQLIGRGFEPISRALLSENQKVFITHRGREVSARVVSHNEDDDVLRLIIASESQQITVKLHEVRLLPSRKSGRLQEHPDYSVLANGRRSPDEEATKTKLSGRRRTTSSSSNSLLAAEPMASHSQFQTKDHHQQHSTPSHIVSEHIDVPTQQSRKRRTSNPDVMDECTAALVLMSLSASPRSPTCFTEQMPGEEEFYYTEVVLRKQPSQTTGPTLSSGPDSPVSLSEDAASNSSSTSAVMTGDNSMDSNPPSPESSNFFKSNSAFVPVYRHLEDHEYNRRPDPAGISILGSNSVRRNRKGTNTSVLSSSGASSHPINIPNMDNDSQITMSSSFGGFSGASSFSSGFGSYNSFGSSFTPLSPTRNSGSFSSSLSSGSNKYLRIGAGRGNPGTTILQTGGNPANRTSPTKRVRGESRKCRKVYGMDKKDAWCTQCKWKKACTRFLD</sequence>
<reference evidence="11" key="1">
    <citation type="submission" date="2022-12" db="EMBL/GenBank/DDBJ databases">
        <title>Genome assemblies of Blomia tropicalis.</title>
        <authorList>
            <person name="Cui Y."/>
        </authorList>
    </citation>
    <scope>NUCLEOTIDE SEQUENCE</scope>
    <source>
        <tissue evidence="11">Adult mites</tissue>
    </source>
</reference>
<feature type="compositionally biased region" description="Low complexity" evidence="9">
    <location>
        <begin position="292"/>
        <end position="325"/>
    </location>
</feature>
<dbReference type="EMBL" id="JAPWDV010000001">
    <property type="protein sequence ID" value="KAJ6225678.1"/>
    <property type="molecule type" value="Genomic_DNA"/>
</dbReference>
<evidence type="ECO:0000256" key="1">
    <source>
        <dbReference type="ARBA" id="ARBA00004123"/>
    </source>
</evidence>
<protein>
    <recommendedName>
        <fullName evidence="10">DUF4772 domain-containing protein</fullName>
    </recommendedName>
</protein>
<evidence type="ECO:0000256" key="5">
    <source>
        <dbReference type="ARBA" id="ARBA00023015"/>
    </source>
</evidence>
<name>A0A9Q0MGN6_BLOTA</name>
<feature type="region of interest" description="Disordered" evidence="9">
    <location>
        <begin position="145"/>
        <end position="230"/>
    </location>
</feature>
<evidence type="ECO:0000256" key="4">
    <source>
        <dbReference type="ARBA" id="ARBA00022833"/>
    </source>
</evidence>
<dbReference type="GO" id="GO:0000978">
    <property type="term" value="F:RNA polymerase II cis-regulatory region sequence-specific DNA binding"/>
    <property type="evidence" value="ECO:0007669"/>
    <property type="project" value="TreeGrafter"/>
</dbReference>
<dbReference type="AlphaFoldDB" id="A0A9Q0MGN6"/>
<dbReference type="GO" id="GO:0006357">
    <property type="term" value="P:regulation of transcription by RNA polymerase II"/>
    <property type="evidence" value="ECO:0007669"/>
    <property type="project" value="TreeGrafter"/>
</dbReference>
<dbReference type="GO" id="GO:0008270">
    <property type="term" value="F:zinc ion binding"/>
    <property type="evidence" value="ECO:0007669"/>
    <property type="project" value="UniProtKB-KW"/>
</dbReference>
<keyword evidence="6" id="KW-0238">DNA-binding</keyword>
<evidence type="ECO:0000256" key="2">
    <source>
        <dbReference type="ARBA" id="ARBA00022723"/>
    </source>
</evidence>
<keyword evidence="3" id="KW-0863">Zinc-finger</keyword>
<feature type="region of interest" description="Disordered" evidence="9">
    <location>
        <begin position="275"/>
        <end position="325"/>
    </location>
</feature>
<dbReference type="GO" id="GO:0005634">
    <property type="term" value="C:nucleus"/>
    <property type="evidence" value="ECO:0007669"/>
    <property type="project" value="UniProtKB-SubCell"/>
</dbReference>
<comment type="caution">
    <text evidence="11">The sequence shown here is derived from an EMBL/GenBank/DDBJ whole genome shotgun (WGS) entry which is preliminary data.</text>
</comment>
<feature type="region of interest" description="Disordered" evidence="9">
    <location>
        <begin position="345"/>
        <end position="386"/>
    </location>
</feature>
<evidence type="ECO:0000313" key="11">
    <source>
        <dbReference type="EMBL" id="KAJ6225678.1"/>
    </source>
</evidence>
<gene>
    <name evidence="11" type="ORF">RDWZM_004223</name>
</gene>
<feature type="compositionally biased region" description="Polar residues" evidence="9">
    <location>
        <begin position="357"/>
        <end position="386"/>
    </location>
</feature>
<dbReference type="GO" id="GO:0003700">
    <property type="term" value="F:DNA-binding transcription factor activity"/>
    <property type="evidence" value="ECO:0007669"/>
    <property type="project" value="TreeGrafter"/>
</dbReference>
<dbReference type="Pfam" id="PF15997">
    <property type="entry name" value="DUF4772"/>
    <property type="match status" value="1"/>
</dbReference>
<accession>A0A9Q0MGN6</accession>
<evidence type="ECO:0000256" key="3">
    <source>
        <dbReference type="ARBA" id="ARBA00022771"/>
    </source>
</evidence>
<dbReference type="SMART" id="SM01366">
    <property type="entry name" value="c-clamp"/>
    <property type="match status" value="1"/>
</dbReference>
<comment type="subcellular location">
    <subcellularLocation>
        <location evidence="1">Nucleus</location>
    </subcellularLocation>
</comment>
<dbReference type="Proteomes" id="UP001142055">
    <property type="component" value="Chromosome 1"/>
</dbReference>
<keyword evidence="4" id="KW-0862">Zinc</keyword>
<evidence type="ECO:0000259" key="10">
    <source>
        <dbReference type="Pfam" id="PF15997"/>
    </source>
</evidence>
<feature type="compositionally biased region" description="Polar residues" evidence="9">
    <location>
        <begin position="457"/>
        <end position="475"/>
    </location>
</feature>
<feature type="domain" description="DUF4772" evidence="10">
    <location>
        <begin position="7"/>
        <end position="113"/>
    </location>
</feature>
<dbReference type="PANTHER" id="PTHR13006:SF9">
    <property type="entry name" value="GLUCOSE TRANSPORTER 4 ENHANCER FACTOR, ISOFORM G"/>
    <property type="match status" value="1"/>
</dbReference>
<keyword evidence="8" id="KW-0539">Nucleus</keyword>
<keyword evidence="12" id="KW-1185">Reference proteome</keyword>
<evidence type="ECO:0000256" key="8">
    <source>
        <dbReference type="ARBA" id="ARBA00023242"/>
    </source>
</evidence>
<dbReference type="InterPro" id="IPR031940">
    <property type="entry name" value="DUF4772"/>
</dbReference>
<dbReference type="InterPro" id="IPR052253">
    <property type="entry name" value="CR1/CR2-DNA-binding_regulator"/>
</dbReference>
<evidence type="ECO:0000313" key="12">
    <source>
        <dbReference type="Proteomes" id="UP001142055"/>
    </source>
</evidence>
<dbReference type="PANTHER" id="PTHR13006">
    <property type="entry name" value="PAPILLOMAVIRUS REGULATORY FACTOR PRF-1"/>
    <property type="match status" value="1"/>
</dbReference>
<keyword evidence="7" id="KW-0804">Transcription</keyword>
<evidence type="ECO:0000256" key="7">
    <source>
        <dbReference type="ARBA" id="ARBA00023163"/>
    </source>
</evidence>
<keyword evidence="5" id="KW-0805">Transcription regulation</keyword>
<feature type="compositionally biased region" description="Polar residues" evidence="9">
    <location>
        <begin position="275"/>
        <end position="287"/>
    </location>
</feature>